<gene>
    <name evidence="11" type="ORF">THAPSDRAFT_269660</name>
</gene>
<dbReference type="PaxDb" id="35128-Thaps269660"/>
<dbReference type="PANTHER" id="PTHR18849">
    <property type="entry name" value="LEUCINE RICH REPEAT PROTEIN"/>
    <property type="match status" value="1"/>
</dbReference>
<comment type="similarity">
    <text evidence="8">Belongs to the tilB family.</text>
</comment>
<dbReference type="InterPro" id="IPR056496">
    <property type="entry name" value="CS_DNAAF11_C"/>
</dbReference>
<dbReference type="Pfam" id="PF23602">
    <property type="entry name" value="CS_DNAAF11_C"/>
    <property type="match status" value="1"/>
</dbReference>
<reference evidence="11 12" key="1">
    <citation type="journal article" date="2004" name="Science">
        <title>The genome of the diatom Thalassiosira pseudonana: ecology, evolution, and metabolism.</title>
        <authorList>
            <person name="Armbrust E.V."/>
            <person name="Berges J.A."/>
            <person name="Bowler C."/>
            <person name="Green B.R."/>
            <person name="Martinez D."/>
            <person name="Putnam N.H."/>
            <person name="Zhou S."/>
            <person name="Allen A.E."/>
            <person name="Apt K.E."/>
            <person name="Bechner M."/>
            <person name="Brzezinski M.A."/>
            <person name="Chaal B.K."/>
            <person name="Chiovitti A."/>
            <person name="Davis A.K."/>
            <person name="Demarest M.S."/>
            <person name="Detter J.C."/>
            <person name="Glavina T."/>
            <person name="Goodstein D."/>
            <person name="Hadi M.Z."/>
            <person name="Hellsten U."/>
            <person name="Hildebrand M."/>
            <person name="Jenkins B.D."/>
            <person name="Jurka J."/>
            <person name="Kapitonov V.V."/>
            <person name="Kroger N."/>
            <person name="Lau W.W."/>
            <person name="Lane T.W."/>
            <person name="Larimer F.W."/>
            <person name="Lippmeier J.C."/>
            <person name="Lucas S."/>
            <person name="Medina M."/>
            <person name="Montsant A."/>
            <person name="Obornik M."/>
            <person name="Parker M.S."/>
            <person name="Palenik B."/>
            <person name="Pazour G.J."/>
            <person name="Richardson P.M."/>
            <person name="Rynearson T.A."/>
            <person name="Saito M.A."/>
            <person name="Schwartz D.C."/>
            <person name="Thamatrakoln K."/>
            <person name="Valentin K."/>
            <person name="Vardi A."/>
            <person name="Wilkerson F.P."/>
            <person name="Rokhsar D.S."/>
        </authorList>
    </citation>
    <scope>NUCLEOTIDE SEQUENCE [LARGE SCALE GENOMIC DNA]</scope>
    <source>
        <strain evidence="11 12">CCMP1335</strain>
    </source>
</reference>
<feature type="region of interest" description="Disordered" evidence="9">
    <location>
        <begin position="202"/>
        <end position="223"/>
    </location>
</feature>
<dbReference type="AlphaFoldDB" id="B8CB32"/>
<keyword evidence="4" id="KW-0433">Leucine-rich repeat</keyword>
<dbReference type="HOGENOM" id="CLU_034806_0_1_1"/>
<feature type="region of interest" description="Disordered" evidence="9">
    <location>
        <begin position="388"/>
        <end position="407"/>
    </location>
</feature>
<keyword evidence="12" id="KW-1185">Reference proteome</keyword>
<dbReference type="GeneID" id="7445711"/>
<dbReference type="STRING" id="35128.B8CB32"/>
<evidence type="ECO:0000259" key="10">
    <source>
        <dbReference type="Pfam" id="PF23602"/>
    </source>
</evidence>
<feature type="domain" description="Dynein axonemal assembly factor 11-like CS" evidence="10">
    <location>
        <begin position="245"/>
        <end position="371"/>
    </location>
</feature>
<dbReference type="EMBL" id="CM000648">
    <property type="protein sequence ID" value="EED89058.1"/>
    <property type="molecule type" value="Genomic_DNA"/>
</dbReference>
<comment type="subcellular location">
    <subcellularLocation>
        <location evidence="1">Cell projection</location>
        <location evidence="1">Cilium</location>
    </subcellularLocation>
    <subcellularLocation>
        <location evidence="2">Cytoplasm</location>
    </subcellularLocation>
</comment>
<evidence type="ECO:0000313" key="11">
    <source>
        <dbReference type="EMBL" id="EED89058.1"/>
    </source>
</evidence>
<dbReference type="InParanoid" id="B8CB32"/>
<dbReference type="GO" id="GO:0005737">
    <property type="term" value="C:cytoplasm"/>
    <property type="evidence" value="ECO:0000318"/>
    <property type="project" value="GO_Central"/>
</dbReference>
<dbReference type="InterPro" id="IPR032675">
    <property type="entry name" value="LRR_dom_sf"/>
</dbReference>
<evidence type="ECO:0000256" key="7">
    <source>
        <dbReference type="ARBA" id="ARBA00023273"/>
    </source>
</evidence>
<dbReference type="RefSeq" id="XP_002293322.1">
    <property type="nucleotide sequence ID" value="XM_002293286.1"/>
</dbReference>
<evidence type="ECO:0000256" key="1">
    <source>
        <dbReference type="ARBA" id="ARBA00004138"/>
    </source>
</evidence>
<organism evidence="11 12">
    <name type="scientific">Thalassiosira pseudonana</name>
    <name type="common">Marine diatom</name>
    <name type="synonym">Cyclotella nana</name>
    <dbReference type="NCBI Taxonomy" id="35128"/>
    <lineage>
        <taxon>Eukaryota</taxon>
        <taxon>Sar</taxon>
        <taxon>Stramenopiles</taxon>
        <taxon>Ochrophyta</taxon>
        <taxon>Bacillariophyta</taxon>
        <taxon>Coscinodiscophyceae</taxon>
        <taxon>Thalassiosirophycidae</taxon>
        <taxon>Thalassiosirales</taxon>
        <taxon>Thalassiosiraceae</taxon>
        <taxon>Thalassiosira</taxon>
    </lineage>
</organism>
<dbReference type="GO" id="GO:0005929">
    <property type="term" value="C:cilium"/>
    <property type="evidence" value="ECO:0007669"/>
    <property type="project" value="UniProtKB-SubCell"/>
</dbReference>
<name>B8CB32_THAPS</name>
<dbReference type="OMA" id="QHRAVIV"/>
<evidence type="ECO:0000256" key="8">
    <source>
        <dbReference type="ARBA" id="ARBA00049982"/>
    </source>
</evidence>
<accession>B8CB32</accession>
<evidence type="ECO:0000256" key="2">
    <source>
        <dbReference type="ARBA" id="ARBA00004496"/>
    </source>
</evidence>
<dbReference type="Proteomes" id="UP000001449">
    <property type="component" value="Chromosome 13"/>
</dbReference>
<feature type="compositionally biased region" description="Basic and acidic residues" evidence="9">
    <location>
        <begin position="391"/>
        <end position="407"/>
    </location>
</feature>
<reference evidence="11 12" key="2">
    <citation type="journal article" date="2008" name="Nature">
        <title>The Phaeodactylum genome reveals the evolutionary history of diatom genomes.</title>
        <authorList>
            <person name="Bowler C."/>
            <person name="Allen A.E."/>
            <person name="Badger J.H."/>
            <person name="Grimwood J."/>
            <person name="Jabbari K."/>
            <person name="Kuo A."/>
            <person name="Maheswari U."/>
            <person name="Martens C."/>
            <person name="Maumus F."/>
            <person name="Otillar R.P."/>
            <person name="Rayko E."/>
            <person name="Salamov A."/>
            <person name="Vandepoele K."/>
            <person name="Beszteri B."/>
            <person name="Gruber A."/>
            <person name="Heijde M."/>
            <person name="Katinka M."/>
            <person name="Mock T."/>
            <person name="Valentin K."/>
            <person name="Verret F."/>
            <person name="Berges J.A."/>
            <person name="Brownlee C."/>
            <person name="Cadoret J.P."/>
            <person name="Chiovitti A."/>
            <person name="Choi C.J."/>
            <person name="Coesel S."/>
            <person name="De Martino A."/>
            <person name="Detter J.C."/>
            <person name="Durkin C."/>
            <person name="Falciatore A."/>
            <person name="Fournet J."/>
            <person name="Haruta M."/>
            <person name="Huysman M.J."/>
            <person name="Jenkins B.D."/>
            <person name="Jiroutova K."/>
            <person name="Jorgensen R.E."/>
            <person name="Joubert Y."/>
            <person name="Kaplan A."/>
            <person name="Kroger N."/>
            <person name="Kroth P.G."/>
            <person name="La Roche J."/>
            <person name="Lindquist E."/>
            <person name="Lommer M."/>
            <person name="Martin-Jezequel V."/>
            <person name="Lopez P.J."/>
            <person name="Lucas S."/>
            <person name="Mangogna M."/>
            <person name="McGinnis K."/>
            <person name="Medlin L.K."/>
            <person name="Montsant A."/>
            <person name="Oudot-Le Secq M.P."/>
            <person name="Napoli C."/>
            <person name="Obornik M."/>
            <person name="Parker M.S."/>
            <person name="Petit J.L."/>
            <person name="Porcel B.M."/>
            <person name="Poulsen N."/>
            <person name="Robison M."/>
            <person name="Rychlewski L."/>
            <person name="Rynearson T.A."/>
            <person name="Schmutz J."/>
            <person name="Shapiro H."/>
            <person name="Siaut M."/>
            <person name="Stanley M."/>
            <person name="Sussman M.R."/>
            <person name="Taylor A.R."/>
            <person name="Vardi A."/>
            <person name="von Dassow P."/>
            <person name="Vyverman W."/>
            <person name="Willis A."/>
            <person name="Wyrwicz L.S."/>
            <person name="Rokhsar D.S."/>
            <person name="Weissenbach J."/>
            <person name="Armbrust E.V."/>
            <person name="Green B.R."/>
            <person name="Van de Peer Y."/>
            <person name="Grigoriev I.V."/>
        </authorList>
    </citation>
    <scope>NUCLEOTIDE SEQUENCE [LARGE SCALE GENOMIC DNA]</scope>
    <source>
        <strain evidence="11 12">CCMP1335</strain>
    </source>
</reference>
<evidence type="ECO:0000256" key="9">
    <source>
        <dbReference type="SAM" id="MobiDB-lite"/>
    </source>
</evidence>
<evidence type="ECO:0000256" key="6">
    <source>
        <dbReference type="ARBA" id="ARBA00023069"/>
    </source>
</evidence>
<dbReference type="eggNOG" id="KOG0531">
    <property type="taxonomic scope" value="Eukaryota"/>
</dbReference>
<keyword evidence="6" id="KW-0969">Cilium</keyword>
<sequence>MTTSTPTPSPTPILRSITLPLIRKRSEHNSGLVSNLEELALHQEELQSIGPVLGRTCGKTLKILLLQNNVIERLEYNEMKFFRSLEYVNLALNNLTTLGDSGLSGMEWLKKLDVTLNFLDVDCLRESVGELEGCGRLEEVFLIGNPCMGWSGCRPYIIARLPNLKFLDGKEIKRSERIAALQKLPELSMELDLLAEKRRAERRLQQQRSNNEGSSDCNTDEDEVDESYILQNETTHHNPTTRTKLSNEMYDQKQAKEKQETSNAFDVDYTNELTKDGGIKQCNQGKHRFWFEDSSPSKSNSSKDGGILTMKIAIPKYLSTSLVDVDIHPTYVSVVIKSKILRVILPVEVISDKAVARRSASSGYLELVMPKVDPDEKVIGLGFVRGGAKSASEKDSDGAERGANEAKKKAVEKKERIGLSILKEGGAIHSLNIVQDEAVACGGNIEDEEEDEPPPLF</sequence>
<dbReference type="FunFam" id="3.80.10.10:FF:000052">
    <property type="entry name" value="Leucine rich repeat containing 6"/>
    <property type="match status" value="1"/>
</dbReference>
<proteinExistence type="inferred from homology"/>
<keyword evidence="7" id="KW-0966">Cell projection</keyword>
<keyword evidence="5" id="KW-0677">Repeat</keyword>
<protein>
    <recommendedName>
        <fullName evidence="10">Dynein axonemal assembly factor 11-like CS domain-containing protein</fullName>
    </recommendedName>
</protein>
<dbReference type="KEGG" id="tps:THAPSDRAFT_269660"/>
<evidence type="ECO:0000256" key="4">
    <source>
        <dbReference type="ARBA" id="ARBA00022614"/>
    </source>
</evidence>
<evidence type="ECO:0000256" key="5">
    <source>
        <dbReference type="ARBA" id="ARBA00022737"/>
    </source>
</evidence>
<evidence type="ECO:0000313" key="12">
    <source>
        <dbReference type="Proteomes" id="UP000001449"/>
    </source>
</evidence>
<keyword evidence="3" id="KW-0963">Cytoplasm</keyword>
<dbReference type="Gene3D" id="3.80.10.10">
    <property type="entry name" value="Ribonuclease Inhibitor"/>
    <property type="match status" value="1"/>
</dbReference>
<dbReference type="PANTHER" id="PTHR18849:SF0">
    <property type="entry name" value="CILIA- AND FLAGELLA-ASSOCIATED PROTEIN 410-RELATED"/>
    <property type="match status" value="1"/>
</dbReference>
<dbReference type="SUPFAM" id="SSF52058">
    <property type="entry name" value="L domain-like"/>
    <property type="match status" value="1"/>
</dbReference>
<evidence type="ECO:0000256" key="3">
    <source>
        <dbReference type="ARBA" id="ARBA00022490"/>
    </source>
</evidence>
<dbReference type="FunCoup" id="B8CB32">
    <property type="interactions" value="1"/>
</dbReference>